<comment type="caution">
    <text evidence="2">The sequence shown here is derived from an EMBL/GenBank/DDBJ whole genome shotgun (WGS) entry which is preliminary data.</text>
</comment>
<evidence type="ECO:0000256" key="1">
    <source>
        <dbReference type="SAM" id="MobiDB-lite"/>
    </source>
</evidence>
<evidence type="ECO:0000313" key="3">
    <source>
        <dbReference type="Proteomes" id="UP001145742"/>
    </source>
</evidence>
<name>A0ABQ9CS68_9PASS</name>
<gene>
    <name evidence="2" type="ORF">WISP_122202</name>
</gene>
<feature type="region of interest" description="Disordered" evidence="1">
    <location>
        <begin position="29"/>
        <end position="57"/>
    </location>
</feature>
<sequence length="162" mass="19345">MQEGQRDQYINIAPLPLQRELALAELQIRRKDDEEKSPGMCRQRKDKKANSKISEDQVTEIENEKERMKLTMRYVPKSERQGKDSFTTTRKVWLRRSQSVISKALSRRRTLRCWSMSREDQKLVKGLEHKSYEEQLGLEVFTPEKRRLREDLLILYSYLKGV</sequence>
<proteinExistence type="predicted"/>
<organism evidence="2 3">
    <name type="scientific">Willisornis vidua</name>
    <name type="common">Xingu scale-backed antbird</name>
    <dbReference type="NCBI Taxonomy" id="1566151"/>
    <lineage>
        <taxon>Eukaryota</taxon>
        <taxon>Metazoa</taxon>
        <taxon>Chordata</taxon>
        <taxon>Craniata</taxon>
        <taxon>Vertebrata</taxon>
        <taxon>Euteleostomi</taxon>
        <taxon>Archelosauria</taxon>
        <taxon>Archosauria</taxon>
        <taxon>Dinosauria</taxon>
        <taxon>Saurischia</taxon>
        <taxon>Theropoda</taxon>
        <taxon>Coelurosauria</taxon>
        <taxon>Aves</taxon>
        <taxon>Neognathae</taxon>
        <taxon>Neoaves</taxon>
        <taxon>Telluraves</taxon>
        <taxon>Australaves</taxon>
        <taxon>Passeriformes</taxon>
        <taxon>Thamnophilidae</taxon>
        <taxon>Willisornis</taxon>
    </lineage>
</organism>
<dbReference type="EMBL" id="WHWB01034557">
    <property type="protein sequence ID" value="KAJ7408202.1"/>
    <property type="molecule type" value="Genomic_DNA"/>
</dbReference>
<keyword evidence="3" id="KW-1185">Reference proteome</keyword>
<evidence type="ECO:0008006" key="4">
    <source>
        <dbReference type="Google" id="ProtNLM"/>
    </source>
</evidence>
<evidence type="ECO:0000313" key="2">
    <source>
        <dbReference type="EMBL" id="KAJ7408202.1"/>
    </source>
</evidence>
<protein>
    <recommendedName>
        <fullName evidence="4">CE295 protein</fullName>
    </recommendedName>
</protein>
<dbReference type="Proteomes" id="UP001145742">
    <property type="component" value="Unassembled WGS sequence"/>
</dbReference>
<reference evidence="2" key="1">
    <citation type="submission" date="2019-10" db="EMBL/GenBank/DDBJ databases">
        <authorList>
            <person name="Soares A.E.R."/>
            <person name="Aleixo A."/>
            <person name="Schneider P."/>
            <person name="Miyaki C.Y."/>
            <person name="Schneider M.P."/>
            <person name="Mello C."/>
            <person name="Vasconcelos A.T.R."/>
        </authorList>
    </citation>
    <scope>NUCLEOTIDE SEQUENCE</scope>
    <source>
        <tissue evidence="2">Muscle</tissue>
    </source>
</reference>
<accession>A0ABQ9CS68</accession>